<evidence type="ECO:0000259" key="2">
    <source>
        <dbReference type="PROSITE" id="PS50846"/>
    </source>
</evidence>
<dbReference type="InterPro" id="IPR006121">
    <property type="entry name" value="HMA_dom"/>
</dbReference>
<dbReference type="CDD" id="cd00371">
    <property type="entry name" value="HMA"/>
    <property type="match status" value="1"/>
</dbReference>
<dbReference type="AlphaFoldDB" id="A0A9D7K4J2"/>
<dbReference type="PROSITE" id="PS50846">
    <property type="entry name" value="HMA_2"/>
    <property type="match status" value="1"/>
</dbReference>
<dbReference type="FunFam" id="3.30.70.100:FF:000001">
    <property type="entry name" value="ATPase copper transporting beta"/>
    <property type="match status" value="1"/>
</dbReference>
<evidence type="ECO:0000256" key="1">
    <source>
        <dbReference type="ARBA" id="ARBA00022723"/>
    </source>
</evidence>
<accession>A0A9D7K4J2</accession>
<name>A0A9D7K4J2_9PROT</name>
<proteinExistence type="predicted"/>
<dbReference type="PANTHER" id="PTHR46594">
    <property type="entry name" value="P-TYPE CATION-TRANSPORTING ATPASE"/>
    <property type="match status" value="1"/>
</dbReference>
<dbReference type="PROSITE" id="PS01047">
    <property type="entry name" value="HMA_1"/>
    <property type="match status" value="1"/>
</dbReference>
<dbReference type="PANTHER" id="PTHR46594:SF4">
    <property type="entry name" value="P-TYPE CATION-TRANSPORTING ATPASE"/>
    <property type="match status" value="1"/>
</dbReference>
<dbReference type="SUPFAM" id="SSF55008">
    <property type="entry name" value="HMA, heavy metal-associated domain"/>
    <property type="match status" value="1"/>
</dbReference>
<dbReference type="InterPro" id="IPR001802">
    <property type="entry name" value="MerP/CopZ"/>
</dbReference>
<dbReference type="GO" id="GO:0046872">
    <property type="term" value="F:metal ion binding"/>
    <property type="evidence" value="ECO:0007669"/>
    <property type="project" value="UniProtKB-KW"/>
</dbReference>
<dbReference type="PRINTS" id="PR00946">
    <property type="entry name" value="HGSCAVENGER"/>
</dbReference>
<dbReference type="Proteomes" id="UP000886689">
    <property type="component" value="Unassembled WGS sequence"/>
</dbReference>
<organism evidence="3 4">
    <name type="scientific">Candidatus Proximibacter danicus</name>
    <dbReference type="NCBI Taxonomy" id="2954365"/>
    <lineage>
        <taxon>Bacteria</taxon>
        <taxon>Pseudomonadati</taxon>
        <taxon>Pseudomonadota</taxon>
        <taxon>Betaproteobacteria</taxon>
        <taxon>Candidatus Proximibacter</taxon>
    </lineage>
</organism>
<dbReference type="InterPro" id="IPR036163">
    <property type="entry name" value="HMA_dom_sf"/>
</dbReference>
<feature type="domain" description="HMA" evidence="2">
    <location>
        <begin position="4"/>
        <end position="70"/>
    </location>
</feature>
<dbReference type="Pfam" id="PF00403">
    <property type="entry name" value="HMA"/>
    <property type="match status" value="1"/>
</dbReference>
<protein>
    <submittedName>
        <fullName evidence="3">Heavy-metal-associated domain-containing protein</fullName>
    </submittedName>
</protein>
<sequence>MATEQTVIKVGGMSCQGCVKNVTGVLQALPGVGEVAVSLENGEARISHDPEKTAVAALRAAIEDAGFDAL</sequence>
<dbReference type="EMBL" id="JADJUC010000030">
    <property type="protein sequence ID" value="MBK8525353.1"/>
    <property type="molecule type" value="Genomic_DNA"/>
</dbReference>
<comment type="caution">
    <text evidence="3">The sequence shown here is derived from an EMBL/GenBank/DDBJ whole genome shotgun (WGS) entry which is preliminary data.</text>
</comment>
<reference evidence="3" key="1">
    <citation type="submission" date="2020-10" db="EMBL/GenBank/DDBJ databases">
        <title>Connecting structure to function with the recovery of over 1000 high-quality activated sludge metagenome-assembled genomes encoding full-length rRNA genes using long-read sequencing.</title>
        <authorList>
            <person name="Singleton C.M."/>
            <person name="Petriglieri F."/>
            <person name="Kristensen J.M."/>
            <person name="Kirkegaard R.H."/>
            <person name="Michaelsen T.Y."/>
            <person name="Andersen M.H."/>
            <person name="Karst S.M."/>
            <person name="Dueholm M.S."/>
            <person name="Nielsen P.H."/>
            <person name="Albertsen M."/>
        </authorList>
    </citation>
    <scope>NUCLEOTIDE SEQUENCE</scope>
    <source>
        <strain evidence="3">Hirt_18-Q3-R61-65_BATAC.395</strain>
    </source>
</reference>
<evidence type="ECO:0000313" key="4">
    <source>
        <dbReference type="Proteomes" id="UP000886689"/>
    </source>
</evidence>
<dbReference type="Gene3D" id="3.30.70.100">
    <property type="match status" value="1"/>
</dbReference>
<keyword evidence="1" id="KW-0479">Metal-binding</keyword>
<evidence type="ECO:0000313" key="3">
    <source>
        <dbReference type="EMBL" id="MBK8525353.1"/>
    </source>
</evidence>
<gene>
    <name evidence="3" type="ORF">IPL58_15750</name>
</gene>
<dbReference type="InterPro" id="IPR017969">
    <property type="entry name" value="Heavy-metal-associated_CS"/>
</dbReference>